<reference evidence="1" key="1">
    <citation type="journal article" date="2023" name="PhytoFront">
        <title>Draft Genome Resources of Seven Strains of Tilletia horrida, Causal Agent of Kernel Smut of Rice.</title>
        <authorList>
            <person name="Khanal S."/>
            <person name="Antony Babu S."/>
            <person name="Zhou X.G."/>
        </authorList>
    </citation>
    <scope>NUCLEOTIDE SEQUENCE</scope>
    <source>
        <strain evidence="1">TX6</strain>
    </source>
</reference>
<name>A0AAN6JUX5_9BASI</name>
<comment type="caution">
    <text evidence="1">The sequence shown here is derived from an EMBL/GenBank/DDBJ whole genome shotgun (WGS) entry which is preliminary data.</text>
</comment>
<evidence type="ECO:0000313" key="2">
    <source>
        <dbReference type="Proteomes" id="UP001176517"/>
    </source>
</evidence>
<dbReference type="EMBL" id="JAPDMZ010000431">
    <property type="protein sequence ID" value="KAK0542899.1"/>
    <property type="molecule type" value="Genomic_DNA"/>
</dbReference>
<keyword evidence="2" id="KW-1185">Reference proteome</keyword>
<protein>
    <submittedName>
        <fullName evidence="1">Uncharacterized protein</fullName>
    </submittedName>
</protein>
<accession>A0AAN6JUX5</accession>
<sequence>MTTLWSIWSLIPENDDLKAATADLIRNVARRCRIKFPRSSTLRDPDPRYRVESTWPRIFEALGLDPATASSRPPMVPSSMHKSVRWGRSTTSFGRSATSWTLDLHLLRAGHILTDFEHQSLVVL</sequence>
<evidence type="ECO:0000313" key="1">
    <source>
        <dbReference type="EMBL" id="KAK0542899.1"/>
    </source>
</evidence>
<dbReference type="Proteomes" id="UP001176517">
    <property type="component" value="Unassembled WGS sequence"/>
</dbReference>
<proteinExistence type="predicted"/>
<gene>
    <name evidence="1" type="ORF">OC846_006598</name>
</gene>
<dbReference type="AlphaFoldDB" id="A0AAN6JUX5"/>
<organism evidence="1 2">
    <name type="scientific">Tilletia horrida</name>
    <dbReference type="NCBI Taxonomy" id="155126"/>
    <lineage>
        <taxon>Eukaryota</taxon>
        <taxon>Fungi</taxon>
        <taxon>Dikarya</taxon>
        <taxon>Basidiomycota</taxon>
        <taxon>Ustilaginomycotina</taxon>
        <taxon>Exobasidiomycetes</taxon>
        <taxon>Tilletiales</taxon>
        <taxon>Tilletiaceae</taxon>
        <taxon>Tilletia</taxon>
    </lineage>
</organism>